<evidence type="ECO:0000313" key="6">
    <source>
        <dbReference type="Proteomes" id="UP000190328"/>
    </source>
</evidence>
<evidence type="ECO:0000259" key="4">
    <source>
        <dbReference type="PROSITE" id="PS50949"/>
    </source>
</evidence>
<evidence type="ECO:0000313" key="5">
    <source>
        <dbReference type="EMBL" id="SKA01971.1"/>
    </source>
</evidence>
<dbReference type="InterPro" id="IPR000524">
    <property type="entry name" value="Tscrpt_reg_HTH_GntR"/>
</dbReference>
<gene>
    <name evidence="5" type="ORF">SAMN02745116_02159</name>
</gene>
<keyword evidence="3" id="KW-0804">Transcription</keyword>
<sequence>MKKALYKQIEEKIEERILANEYGSRNRLPSEYELAEEFAVSRLTIRKALQQLIDKKMLYRRENAGLYVMSKPKIVSGKGGLHSFSEVAKKQGKSVHTRVLDFQEIPYQQEIWEELEAAEEEKILHITRIRSLENEPMTIEELWIRRKYLPEKLSTTLFTQSIFQLIEQKIKLAYSHQEIEGRVANKKEADLLKIKENSAILHVHSITYGVTGVPILVDSSFYRADKYKFQTTYIRNGEEK</sequence>
<reference evidence="5 6" key="1">
    <citation type="submission" date="2017-02" db="EMBL/GenBank/DDBJ databases">
        <authorList>
            <person name="Peterson S.W."/>
        </authorList>
    </citation>
    <scope>NUCLEOTIDE SEQUENCE [LARGE SCALE GENOMIC DNA]</scope>
    <source>
        <strain evidence="5 6">ATCC BAA-1030</strain>
    </source>
</reference>
<dbReference type="InterPro" id="IPR050679">
    <property type="entry name" value="Bact_HTH_transcr_reg"/>
</dbReference>
<dbReference type="InterPro" id="IPR036388">
    <property type="entry name" value="WH-like_DNA-bd_sf"/>
</dbReference>
<name>A0A1T4QEP1_9ENTE</name>
<dbReference type="NCBIfam" id="NF041547">
    <property type="entry name" value="GntR_LSA1692"/>
    <property type="match status" value="1"/>
</dbReference>
<evidence type="ECO:0000256" key="2">
    <source>
        <dbReference type="ARBA" id="ARBA00023125"/>
    </source>
</evidence>
<dbReference type="GO" id="GO:0003700">
    <property type="term" value="F:DNA-binding transcription factor activity"/>
    <property type="evidence" value="ECO:0007669"/>
    <property type="project" value="InterPro"/>
</dbReference>
<dbReference type="RefSeq" id="WP_078808073.1">
    <property type="nucleotide sequence ID" value="NZ_FUXI01000029.1"/>
</dbReference>
<keyword evidence="6" id="KW-1185">Reference proteome</keyword>
<dbReference type="EMBL" id="FUXI01000029">
    <property type="protein sequence ID" value="SKA01971.1"/>
    <property type="molecule type" value="Genomic_DNA"/>
</dbReference>
<dbReference type="SMART" id="SM00866">
    <property type="entry name" value="UTRA"/>
    <property type="match status" value="1"/>
</dbReference>
<dbReference type="InterPro" id="IPR028978">
    <property type="entry name" value="Chorismate_lyase_/UTRA_dom_sf"/>
</dbReference>
<dbReference type="Proteomes" id="UP000190328">
    <property type="component" value="Unassembled WGS sequence"/>
</dbReference>
<dbReference type="OrthoDB" id="149756at2"/>
<dbReference type="PRINTS" id="PR00035">
    <property type="entry name" value="HTHGNTR"/>
</dbReference>
<dbReference type="Pfam" id="PF07702">
    <property type="entry name" value="UTRA"/>
    <property type="match status" value="1"/>
</dbReference>
<dbReference type="InterPro" id="IPR036390">
    <property type="entry name" value="WH_DNA-bd_sf"/>
</dbReference>
<dbReference type="SUPFAM" id="SSF46785">
    <property type="entry name" value="Winged helix' DNA-binding domain"/>
    <property type="match status" value="1"/>
</dbReference>
<dbReference type="STRING" id="263852.SAMN02745116_02159"/>
<dbReference type="SUPFAM" id="SSF64288">
    <property type="entry name" value="Chorismate lyase-like"/>
    <property type="match status" value="1"/>
</dbReference>
<dbReference type="CDD" id="cd07377">
    <property type="entry name" value="WHTH_GntR"/>
    <property type="match status" value="1"/>
</dbReference>
<proteinExistence type="predicted"/>
<dbReference type="InterPro" id="IPR011663">
    <property type="entry name" value="UTRA"/>
</dbReference>
<accession>A0A1T4QEP1</accession>
<dbReference type="Pfam" id="PF00392">
    <property type="entry name" value="GntR"/>
    <property type="match status" value="1"/>
</dbReference>
<keyword evidence="2" id="KW-0238">DNA-binding</keyword>
<organism evidence="5 6">
    <name type="scientific">Pilibacter termitis</name>
    <dbReference type="NCBI Taxonomy" id="263852"/>
    <lineage>
        <taxon>Bacteria</taxon>
        <taxon>Bacillati</taxon>
        <taxon>Bacillota</taxon>
        <taxon>Bacilli</taxon>
        <taxon>Lactobacillales</taxon>
        <taxon>Enterococcaceae</taxon>
        <taxon>Pilibacter</taxon>
    </lineage>
</organism>
<dbReference type="Gene3D" id="1.10.10.10">
    <property type="entry name" value="Winged helix-like DNA-binding domain superfamily/Winged helix DNA-binding domain"/>
    <property type="match status" value="1"/>
</dbReference>
<dbReference type="GO" id="GO:0003677">
    <property type="term" value="F:DNA binding"/>
    <property type="evidence" value="ECO:0007669"/>
    <property type="project" value="UniProtKB-KW"/>
</dbReference>
<dbReference type="PANTHER" id="PTHR44846:SF1">
    <property type="entry name" value="MANNOSYL-D-GLYCERATE TRANSPORT_METABOLISM SYSTEM REPRESSOR MNGR-RELATED"/>
    <property type="match status" value="1"/>
</dbReference>
<evidence type="ECO:0000256" key="1">
    <source>
        <dbReference type="ARBA" id="ARBA00023015"/>
    </source>
</evidence>
<feature type="domain" description="HTH gntR-type" evidence="4">
    <location>
        <begin position="3"/>
        <end position="71"/>
    </location>
</feature>
<protein>
    <submittedName>
        <fullName evidence="5">GntR family transcriptional regulator</fullName>
    </submittedName>
</protein>
<evidence type="ECO:0000256" key="3">
    <source>
        <dbReference type="ARBA" id="ARBA00023163"/>
    </source>
</evidence>
<dbReference type="GO" id="GO:0045892">
    <property type="term" value="P:negative regulation of DNA-templated transcription"/>
    <property type="evidence" value="ECO:0007669"/>
    <property type="project" value="TreeGrafter"/>
</dbReference>
<dbReference type="PROSITE" id="PS50949">
    <property type="entry name" value="HTH_GNTR"/>
    <property type="match status" value="1"/>
</dbReference>
<keyword evidence="1" id="KW-0805">Transcription regulation</keyword>
<dbReference type="SMART" id="SM00345">
    <property type="entry name" value="HTH_GNTR"/>
    <property type="match status" value="1"/>
</dbReference>
<dbReference type="Gene3D" id="3.40.1410.10">
    <property type="entry name" value="Chorismate lyase-like"/>
    <property type="match status" value="1"/>
</dbReference>
<dbReference type="AlphaFoldDB" id="A0A1T4QEP1"/>
<dbReference type="PANTHER" id="PTHR44846">
    <property type="entry name" value="MANNOSYL-D-GLYCERATE TRANSPORT/METABOLISM SYSTEM REPRESSOR MNGR-RELATED"/>
    <property type="match status" value="1"/>
</dbReference>